<comment type="caution">
    <text evidence="3">The sequence shown here is derived from an EMBL/GenBank/DDBJ whole genome shotgun (WGS) entry which is preliminary data.</text>
</comment>
<evidence type="ECO:0000313" key="4">
    <source>
        <dbReference type="EMBL" id="KRZ42473.1"/>
    </source>
</evidence>
<feature type="transmembrane region" description="Helical" evidence="2">
    <location>
        <begin position="508"/>
        <end position="527"/>
    </location>
</feature>
<dbReference type="SUPFAM" id="SSF82866">
    <property type="entry name" value="Multidrug efflux transporter AcrB transmembrane domain"/>
    <property type="match status" value="1"/>
</dbReference>
<dbReference type="GO" id="GO:0006897">
    <property type="term" value="P:endocytosis"/>
    <property type="evidence" value="ECO:0007669"/>
    <property type="project" value="TreeGrafter"/>
</dbReference>
<protein>
    <recommendedName>
        <fullName evidence="7">SSD domain-containing protein</fullName>
    </recommendedName>
</protein>
<feature type="region of interest" description="Disordered" evidence="1">
    <location>
        <begin position="1159"/>
        <end position="1180"/>
    </location>
</feature>
<accession>A0A0V1ETZ8</accession>
<dbReference type="PANTHER" id="PTHR10796:SF187">
    <property type="entry name" value="SSD DOMAIN-CONTAINING PROTEIN"/>
    <property type="match status" value="1"/>
</dbReference>
<evidence type="ECO:0000256" key="1">
    <source>
        <dbReference type="SAM" id="MobiDB-lite"/>
    </source>
</evidence>
<keyword evidence="2" id="KW-0472">Membrane</keyword>
<dbReference type="GO" id="GO:0005886">
    <property type="term" value="C:plasma membrane"/>
    <property type="evidence" value="ECO:0007669"/>
    <property type="project" value="TreeGrafter"/>
</dbReference>
<dbReference type="Proteomes" id="UP000054826">
    <property type="component" value="Unassembled WGS sequence"/>
</dbReference>
<feature type="transmembrane region" description="Helical" evidence="2">
    <location>
        <begin position="867"/>
        <end position="886"/>
    </location>
</feature>
<dbReference type="EMBL" id="JYDR01000008">
    <property type="protein sequence ID" value="KRY77262.1"/>
    <property type="molecule type" value="Genomic_DNA"/>
</dbReference>
<feature type="transmembrane region" description="Helical" evidence="2">
    <location>
        <begin position="965"/>
        <end position="988"/>
    </location>
</feature>
<feature type="transmembrane region" description="Helical" evidence="2">
    <location>
        <begin position="919"/>
        <end position="944"/>
    </location>
</feature>
<feature type="transmembrane region" description="Helical" evidence="2">
    <location>
        <begin position="666"/>
        <end position="685"/>
    </location>
</feature>
<evidence type="ECO:0000256" key="2">
    <source>
        <dbReference type="SAM" id="Phobius"/>
    </source>
</evidence>
<sequence>MALNQVNGVTTKTNITDDSSSWTTGQQQTYCISSSCQSRATTFVECQSYIDAEQIEKRQKHLDNTDKRCTMSIESDPSDPDNFETNLNNEEQKRDDQIFDKQLQCNTPLSNKDIDDNHPLTGRSYDINDIRSGDGFPSRKTSASNQVAVNSMTNFSQRIIKKSKRPPTIIHIHGIRKIECFFEKWLWYLGKIISRAPSLGIVFPLIVFVLIMAGLFFNQDKLSKFPLPFEVFHPNQVQPKIITEKSETVNHYKTLEQIGLFNFWNSRTCAILIKVKNSAVSTEIKHKIFKFYLKLKHSLNRIELVSGDYVKSYEEFCQDANYECSTAALELASLVTVNVETLKRTTLRLVSIGNKTHSNDYSYVNGFTAVDSQKAFSLNKFYGDLRAILLVFQIPNVTSFKDMHRQFENRVQNMVNEFNQNSSNLAHLNFWSKEAYKSAVNSTVTASFNQLSNAFIIVLLSTILLSLKRDEYVSRPLFGVAISVGVVLVLLSSFAIDVSSSGQFQPLAISGLFYITAAFLFFNFNILQSWRKFNNVSLHPVEKLRLIMSIEIAPAILILFCCLLSFAVVACCLPLTIFTSYNRIIAMSSFYSIVFISLLASTVLYLSGRMEASGLKWFNFWQKGDTNFTDPVINSYDRREIRLLQSRLLDESRSFSRRIGFFTGNVHVRFVTLLIACIYVIFVSWTCSITNVQLNAEMFMTSASKFSEFWLDYREQFSNLNSQVELVFNEPLNYNSKEIQDGISALLNWTKQSNYVSKHRYWFEELNAKEQITSSSRLKASLAENAKLYFTENDKYAGFQHDIVTDDRKKVILKSRIVFQLNEHGTFYINTFVRQLYSVAAKHNLPVVIYNNLFPFLYHNAYIIQDAAIMLNMTVLIVFFMILLLFAKPAMAVIVVVFQYSILSGTIALANIWEIDFNAPIAALLLAGIFHSTVVATSFCSYYCNLMDVAAAKRIAYAFQSTLHSLFSSTVISLLAFTPLLATAAPVLSDHLKLFTVHLILCWLHYFLFLPASLLLLTVNIPACNRALKKCCNETNCFCFGCCCPDSEKTNSICYIPTAGKGPKVDSDYVRKFYELKFRDKSDQTYLANIKKFMKTKKNKRMGKAHKSTKSRLVAAIRPDILLKSSSTTYSVHGSRFTDCDFQRSQTCKIVQIDENPCDPVVKTPSEDSDQDETSTNAIDGCSTNWVHKSQSQHCSNQRTDYRKDAELLPEWKRFWMCDNVQYGPGGTPVRLSHSSINPPAFLKSSFRQSKFRTPVMNVRPPLCQPFPTQNPYSLNYYVHHQYVKPTYFYFINAK</sequence>
<gene>
    <name evidence="3" type="ORF">T4A_14521</name>
    <name evidence="4" type="ORF">T4C_9922</name>
</gene>
<name>A0A0V1ETZ8_TRIPS</name>
<dbReference type="Proteomes" id="UP000054632">
    <property type="component" value="Unassembled WGS sequence"/>
</dbReference>
<evidence type="ECO:0000313" key="6">
    <source>
        <dbReference type="Proteomes" id="UP000054826"/>
    </source>
</evidence>
<evidence type="ECO:0000313" key="3">
    <source>
        <dbReference type="EMBL" id="KRY77262.1"/>
    </source>
</evidence>
<feature type="region of interest" description="Disordered" evidence="1">
    <location>
        <begin position="70"/>
        <end position="94"/>
    </location>
</feature>
<organism evidence="3 5">
    <name type="scientific">Trichinella pseudospiralis</name>
    <name type="common">Parasitic roundworm</name>
    <dbReference type="NCBI Taxonomy" id="6337"/>
    <lineage>
        <taxon>Eukaryota</taxon>
        <taxon>Metazoa</taxon>
        <taxon>Ecdysozoa</taxon>
        <taxon>Nematoda</taxon>
        <taxon>Enoplea</taxon>
        <taxon>Dorylaimia</taxon>
        <taxon>Trichinellida</taxon>
        <taxon>Trichinellidae</taxon>
        <taxon>Trichinella</taxon>
    </lineage>
</organism>
<feature type="transmembrane region" description="Helical" evidence="2">
    <location>
        <begin position="893"/>
        <end position="913"/>
    </location>
</feature>
<keyword evidence="2" id="KW-1133">Transmembrane helix</keyword>
<evidence type="ECO:0000313" key="5">
    <source>
        <dbReference type="Proteomes" id="UP000054632"/>
    </source>
</evidence>
<keyword evidence="2" id="KW-0812">Transmembrane</keyword>
<evidence type="ECO:0008006" key="7">
    <source>
        <dbReference type="Google" id="ProtNLM"/>
    </source>
</evidence>
<feature type="region of interest" description="Disordered" evidence="1">
    <location>
        <begin position="1"/>
        <end position="23"/>
    </location>
</feature>
<feature type="transmembrane region" description="Helical" evidence="2">
    <location>
        <begin position="552"/>
        <end position="578"/>
    </location>
</feature>
<dbReference type="InterPro" id="IPR051697">
    <property type="entry name" value="Patched_domain-protein"/>
</dbReference>
<feature type="transmembrane region" description="Helical" evidence="2">
    <location>
        <begin position="994"/>
        <end position="1019"/>
    </location>
</feature>
<proteinExistence type="predicted"/>
<dbReference type="GO" id="GO:0030659">
    <property type="term" value="C:cytoplasmic vesicle membrane"/>
    <property type="evidence" value="ECO:0007669"/>
    <property type="project" value="TreeGrafter"/>
</dbReference>
<dbReference type="GO" id="GO:0018996">
    <property type="term" value="P:molting cycle, collagen and cuticulin-based cuticle"/>
    <property type="evidence" value="ECO:0007669"/>
    <property type="project" value="TreeGrafter"/>
</dbReference>
<dbReference type="EMBL" id="JYDV01000014">
    <property type="protein sequence ID" value="KRZ42473.1"/>
    <property type="molecule type" value="Genomic_DNA"/>
</dbReference>
<feature type="transmembrane region" description="Helical" evidence="2">
    <location>
        <begin position="477"/>
        <end position="496"/>
    </location>
</feature>
<feature type="transmembrane region" description="Helical" evidence="2">
    <location>
        <begin position="584"/>
        <end position="606"/>
    </location>
</feature>
<dbReference type="PANTHER" id="PTHR10796">
    <property type="entry name" value="PATCHED-RELATED"/>
    <property type="match status" value="1"/>
</dbReference>
<feature type="transmembrane region" description="Helical" evidence="2">
    <location>
        <begin position="199"/>
        <end position="217"/>
    </location>
</feature>
<dbReference type="Gene3D" id="1.20.1640.10">
    <property type="entry name" value="Multidrug efflux transporter AcrB transmembrane domain"/>
    <property type="match status" value="1"/>
</dbReference>
<reference evidence="5 6" key="1">
    <citation type="submission" date="2015-01" db="EMBL/GenBank/DDBJ databases">
        <title>Evolution of Trichinella species and genotypes.</title>
        <authorList>
            <person name="Korhonen P.K."/>
            <person name="Edoardo P."/>
            <person name="Giuseppe L.R."/>
            <person name="Gasser R.B."/>
        </authorList>
    </citation>
    <scope>NUCLEOTIDE SEQUENCE [LARGE SCALE GENOMIC DNA]</scope>
    <source>
        <strain evidence="3">ISS13</strain>
        <strain evidence="4">ISS176</strain>
    </source>
</reference>